<organism evidence="3 4">
    <name type="scientific">Luteolibacter pohnpeiensis</name>
    <dbReference type="NCBI Taxonomy" id="454153"/>
    <lineage>
        <taxon>Bacteria</taxon>
        <taxon>Pseudomonadati</taxon>
        <taxon>Verrucomicrobiota</taxon>
        <taxon>Verrucomicrobiia</taxon>
        <taxon>Verrucomicrobiales</taxon>
        <taxon>Verrucomicrobiaceae</taxon>
        <taxon>Luteolibacter</taxon>
    </lineage>
</organism>
<keyword evidence="1" id="KW-1133">Transmembrane helix</keyword>
<feature type="transmembrane region" description="Helical" evidence="1">
    <location>
        <begin position="1256"/>
        <end position="1278"/>
    </location>
</feature>
<dbReference type="InterPro" id="IPR036249">
    <property type="entry name" value="Thioredoxin-like_sf"/>
</dbReference>
<protein>
    <submittedName>
        <fullName evidence="3">HEAT repeat domain-containing protein</fullName>
    </submittedName>
</protein>
<evidence type="ECO:0000313" key="3">
    <source>
        <dbReference type="EMBL" id="MBK1881666.1"/>
    </source>
</evidence>
<dbReference type="EMBL" id="JAENIJ010000005">
    <property type="protein sequence ID" value="MBK1881666.1"/>
    <property type="molecule type" value="Genomic_DNA"/>
</dbReference>
<feature type="chain" id="PRO_5037266583" evidence="2">
    <location>
        <begin position="20"/>
        <end position="1322"/>
    </location>
</feature>
<feature type="transmembrane region" description="Helical" evidence="1">
    <location>
        <begin position="1084"/>
        <end position="1112"/>
    </location>
</feature>
<dbReference type="InterPro" id="IPR051790">
    <property type="entry name" value="Cytochrome_c-biogenesis_DsbD"/>
</dbReference>
<reference evidence="3" key="1">
    <citation type="submission" date="2021-01" db="EMBL/GenBank/DDBJ databases">
        <title>Modified the classification status of verrucomicrobia.</title>
        <authorList>
            <person name="Feng X."/>
        </authorList>
    </citation>
    <scope>NUCLEOTIDE SEQUENCE</scope>
    <source>
        <strain evidence="3">KCTC 22041</strain>
    </source>
</reference>
<dbReference type="InterPro" id="IPR016024">
    <property type="entry name" value="ARM-type_fold"/>
</dbReference>
<evidence type="ECO:0000313" key="4">
    <source>
        <dbReference type="Proteomes" id="UP000603141"/>
    </source>
</evidence>
<dbReference type="Pfam" id="PF13646">
    <property type="entry name" value="HEAT_2"/>
    <property type="match status" value="1"/>
</dbReference>
<feature type="transmembrane region" description="Helical" evidence="1">
    <location>
        <begin position="1299"/>
        <end position="1319"/>
    </location>
</feature>
<dbReference type="RefSeq" id="WP_200268069.1">
    <property type="nucleotide sequence ID" value="NZ_JAENIJ010000005.1"/>
</dbReference>
<comment type="caution">
    <text evidence="3">The sequence shown here is derived from an EMBL/GenBank/DDBJ whole genome shotgun (WGS) entry which is preliminary data.</text>
</comment>
<keyword evidence="1" id="KW-0472">Membrane</keyword>
<accession>A0A934S396</accession>
<dbReference type="PANTHER" id="PTHR31272:SF9">
    <property type="entry name" value="BLL1027 PROTEIN"/>
    <property type="match status" value="1"/>
</dbReference>
<feature type="transmembrane region" description="Helical" evidence="1">
    <location>
        <begin position="1124"/>
        <end position="1147"/>
    </location>
</feature>
<dbReference type="SUPFAM" id="SSF52833">
    <property type="entry name" value="Thioredoxin-like"/>
    <property type="match status" value="1"/>
</dbReference>
<feature type="transmembrane region" description="Helical" evidence="1">
    <location>
        <begin position="1218"/>
        <end position="1244"/>
    </location>
</feature>
<proteinExistence type="predicted"/>
<feature type="signal peptide" evidence="2">
    <location>
        <begin position="1"/>
        <end position="19"/>
    </location>
</feature>
<feature type="transmembrane region" description="Helical" evidence="1">
    <location>
        <begin position="1159"/>
        <end position="1179"/>
    </location>
</feature>
<gene>
    <name evidence="3" type="ORF">JIN85_04530</name>
</gene>
<evidence type="ECO:0000256" key="2">
    <source>
        <dbReference type="SAM" id="SignalP"/>
    </source>
</evidence>
<dbReference type="Gene3D" id="1.25.10.10">
    <property type="entry name" value="Leucine-rich Repeat Variant"/>
    <property type="match status" value="3"/>
</dbReference>
<evidence type="ECO:0000256" key="1">
    <source>
        <dbReference type="SAM" id="Phobius"/>
    </source>
</evidence>
<dbReference type="PANTHER" id="PTHR31272">
    <property type="entry name" value="CYTOCHROME C-TYPE BIOGENESIS PROTEIN HI_1454-RELATED"/>
    <property type="match status" value="1"/>
</dbReference>
<dbReference type="Proteomes" id="UP000603141">
    <property type="component" value="Unassembled WGS sequence"/>
</dbReference>
<dbReference type="InterPro" id="IPR011989">
    <property type="entry name" value="ARM-like"/>
</dbReference>
<dbReference type="SUPFAM" id="SSF48371">
    <property type="entry name" value="ARM repeat"/>
    <property type="match status" value="2"/>
</dbReference>
<keyword evidence="1" id="KW-0812">Transmembrane</keyword>
<name>A0A934S396_9BACT</name>
<sequence length="1322" mass="145957">MRRIFHLLLLLVWVLPQLRADTADEAWQRFQDGSRDVATLADVLPQLPDAEKGARIRSELQKSPPRAELVELLNHPILAVRLGALEILEEMAGGDFSYNPWAPADSPENTAALVRWKQWADEPVSEQDKITLFSDEQRFAYMRDLLAEDRDKAARARRMLQAEGLSAVGFLETYLQNTPALSMGHRARIREAQYQIVLSGQLGEQASTIAHQLAFGSRDQLLSALDATKSSGMLAMPILRDFIVHSDPLVRETAIDSFLAVGGKQAVEIVAPILKQEPDVNVIHGAMRRLKDIPGEKTAELVASFLNSEDEDLLISAIRTSLSLRENSEQNKSKSPADDIILKTLTDKRWRVRAESLEYVSASRLEAAKNTCLTLLDDPDDFVRFSAIKTSGALNLTEALPKLRQMFYQDESTTAAVVAGFGALKQPLDEDFLKHLDAASTEARIAAISQIASNETLAPLALRYAADRQLDVACAALRALVSDSDELNKPEICSAILTALRSGESAKVEVILNQLELPPSTIRDPRVTQALEKALGDEAGSTALDPLYTAFMKPGLDENRSGQPIIPHVQEELAKEILKYTRDGKTPGDQFRAALSLAHANYPDGYTALLELLPSLTTAQKTEICHQIYKPSVQEAVPVLTALMRDPVSEVRSGAASAALSNDSAQMFLDLVLRELTQPEAVLTPSEVYSYRFESVARSRALASSIQRWAITELKSADSSIQVKVLSAIALRQNASTESANALSSQTASSSPLVRRAAWFSLLKVKPQSASECADQILNDPEAFVREALPCALNPSQSNWHHHFSDVDWMEDTNWYSSGRPPRIDAKLRQKLETQRDQDTSPRNRFEASYTLLLLTGNTDLDALVQQVREAPEELDAPKRIAYWLRENAARATPSLAPLLAVADTTYIDAETLEKLNAKIMTEKSEGFSTFASLATIDAHSGSPTDSLLADESASPATERKSLAVLFFFKPGCPECLHAKQLLDSMKNDFPLLELHEQNILTPDGTILNQALCQRFRVPSALHSISPAIFTQDGFLIRDQITAPDLGRLLSKTSQSPQDDSWFAIGKSAETQAKQAVDRRYASYTLPLVIGAGLLDGVNPCAFATIIFLLSYLQIARRTPREMLMVGIAFISAVFIAYLLAGLVLYQSLALINERFAGIQRWMNLIFGLLALFAAYLSFRDAWKSRAGRLDEMSLQLPGFLKSRIRSVIRTSARARNFIIAAFVCGLVVSLLELACTGQVYAPIIYQIQQGRLDAVLWLIVYNLAFIVPLIVIFLLAYGGMRSETLIAFQKKHTGWVKLGLGLLFVLLAVFILFGQKLLHLQ</sequence>
<keyword evidence="4" id="KW-1185">Reference proteome</keyword>
<keyword evidence="2" id="KW-0732">Signal</keyword>